<keyword evidence="1" id="KW-0805">Transcription regulation</keyword>
<dbReference type="InterPro" id="IPR018060">
    <property type="entry name" value="HTH_AraC"/>
</dbReference>
<dbReference type="PROSITE" id="PS01124">
    <property type="entry name" value="HTH_ARAC_FAMILY_2"/>
    <property type="match status" value="1"/>
</dbReference>
<dbReference type="Pfam" id="PF02311">
    <property type="entry name" value="AraC_binding"/>
    <property type="match status" value="1"/>
</dbReference>
<gene>
    <name evidence="5" type="ORF">B4121_1923</name>
    <name evidence="6" type="ORF">CHCC15381_2302</name>
</gene>
<feature type="domain" description="HTH araC/xylS-type" evidence="4">
    <location>
        <begin position="224"/>
        <end position="322"/>
    </location>
</feature>
<dbReference type="InterPro" id="IPR003313">
    <property type="entry name" value="AraC-bd"/>
</dbReference>
<dbReference type="Gene3D" id="2.60.120.10">
    <property type="entry name" value="Jelly Rolls"/>
    <property type="match status" value="1"/>
</dbReference>
<comment type="caution">
    <text evidence="5">The sequence shown here is derived from an EMBL/GenBank/DDBJ whole genome shotgun (WGS) entry which is preliminary data.</text>
</comment>
<dbReference type="Pfam" id="PF12833">
    <property type="entry name" value="HTH_18"/>
    <property type="match status" value="1"/>
</dbReference>
<dbReference type="AlphaFoldDB" id="A0A6I7TZK2"/>
<keyword evidence="8" id="KW-1185">Reference proteome</keyword>
<evidence type="ECO:0000313" key="6">
    <source>
        <dbReference type="EMBL" id="TWL37695.1"/>
    </source>
</evidence>
<name>A0A6I7TZK2_9BACI</name>
<reference evidence="5 7" key="1">
    <citation type="journal article" date="2016" name="Front. Microbiol.">
        <title>High-Level Heat Resistance of Spores of Bacillus amyloliquefaciens and Bacillus licheniformis Results from the Presence of a spoVA Operon in a Tn1546 Transposon.</title>
        <authorList>
            <person name="Berendsen E.M."/>
            <person name="Koning R.A."/>
            <person name="Boekhorst J."/>
            <person name="de Jong A."/>
            <person name="Kuipers O.P."/>
            <person name="Wells-Bennik M.H."/>
        </authorList>
    </citation>
    <scope>NUCLEOTIDE SEQUENCE [LARGE SCALE GENOMIC DNA]</scope>
    <source>
        <strain evidence="5 7">B4121</strain>
    </source>
</reference>
<dbReference type="Gene3D" id="1.10.10.60">
    <property type="entry name" value="Homeodomain-like"/>
    <property type="match status" value="2"/>
</dbReference>
<dbReference type="GO" id="GO:0003700">
    <property type="term" value="F:DNA-binding transcription factor activity"/>
    <property type="evidence" value="ECO:0007669"/>
    <property type="project" value="InterPro"/>
</dbReference>
<dbReference type="PANTHER" id="PTHR43280:SF30">
    <property type="entry name" value="MMSAB OPERON REGULATORY PROTEIN"/>
    <property type="match status" value="1"/>
</dbReference>
<dbReference type="PROSITE" id="PS00041">
    <property type="entry name" value="HTH_ARAC_FAMILY_1"/>
    <property type="match status" value="1"/>
</dbReference>
<dbReference type="GO" id="GO:0043565">
    <property type="term" value="F:sequence-specific DNA binding"/>
    <property type="evidence" value="ECO:0007669"/>
    <property type="project" value="InterPro"/>
</dbReference>
<organism evidence="5 7">
    <name type="scientific">Bacillus paralicheniformis</name>
    <dbReference type="NCBI Taxonomy" id="1648923"/>
    <lineage>
        <taxon>Bacteria</taxon>
        <taxon>Bacillati</taxon>
        <taxon>Bacillota</taxon>
        <taxon>Bacilli</taxon>
        <taxon>Bacillales</taxon>
        <taxon>Bacillaceae</taxon>
        <taxon>Bacillus</taxon>
    </lineage>
</organism>
<sequence length="328" mass="38561">MAFDPFLLKNPFYSVTPFSYNKKRRNRYFLEKYDLMKRGENMEHIIFTIPPLPVLITGGEGLFKKGEKHVRREYSVFDLLYVIQGELFLTEDGDPHQIREGEYIILVPGLEHYGHQGCQDDTRYFWLHFQEPSYGFAQQGGENWTELKLKKGTFETPTLYHLKIPRKGKIDQKAFIEQQFRRLIDDSAQNSDLPLRKQLLFEELLIHLQKEAFHIPSASERVASEAQHYIDRHYKEKLSMEQLSAALHYHQDYITRCMQKAFGITPGQYANKAKVFEAKRLLSSTNDKMSSIAEQVGIDDPTYFSKLFKQIEGISPVEYRKMMKRNIE</sequence>
<keyword evidence="3" id="KW-0804">Transcription</keyword>
<evidence type="ECO:0000256" key="3">
    <source>
        <dbReference type="ARBA" id="ARBA00023163"/>
    </source>
</evidence>
<dbReference type="SUPFAM" id="SSF46689">
    <property type="entry name" value="Homeodomain-like"/>
    <property type="match status" value="2"/>
</dbReference>
<dbReference type="InterPro" id="IPR014710">
    <property type="entry name" value="RmlC-like_jellyroll"/>
</dbReference>
<evidence type="ECO:0000256" key="1">
    <source>
        <dbReference type="ARBA" id="ARBA00023015"/>
    </source>
</evidence>
<dbReference type="EMBL" id="NILF01000042">
    <property type="protein sequence ID" value="TWL37695.1"/>
    <property type="molecule type" value="Genomic_DNA"/>
</dbReference>
<dbReference type="EMBL" id="LKPO01000012">
    <property type="protein sequence ID" value="OLF94296.1"/>
    <property type="molecule type" value="Genomic_DNA"/>
</dbReference>
<dbReference type="InterPro" id="IPR018062">
    <property type="entry name" value="HTH_AraC-typ_CS"/>
</dbReference>
<dbReference type="SUPFAM" id="SSF51215">
    <property type="entry name" value="Regulatory protein AraC"/>
    <property type="match status" value="1"/>
</dbReference>
<dbReference type="PANTHER" id="PTHR43280">
    <property type="entry name" value="ARAC-FAMILY TRANSCRIPTIONAL REGULATOR"/>
    <property type="match status" value="1"/>
</dbReference>
<dbReference type="SMART" id="SM00342">
    <property type="entry name" value="HTH_ARAC"/>
    <property type="match status" value="1"/>
</dbReference>
<keyword evidence="2" id="KW-0238">DNA-binding</keyword>
<dbReference type="InterPro" id="IPR009057">
    <property type="entry name" value="Homeodomain-like_sf"/>
</dbReference>
<dbReference type="Proteomes" id="UP000429980">
    <property type="component" value="Unassembled WGS sequence"/>
</dbReference>
<evidence type="ECO:0000256" key="2">
    <source>
        <dbReference type="ARBA" id="ARBA00023125"/>
    </source>
</evidence>
<evidence type="ECO:0000313" key="8">
    <source>
        <dbReference type="Proteomes" id="UP000429980"/>
    </source>
</evidence>
<protein>
    <submittedName>
        <fullName evidence="6">HTH-type transcriptional activator Btr</fullName>
    </submittedName>
    <submittedName>
        <fullName evidence="5">Transcriptional regulator AraC family</fullName>
    </submittedName>
</protein>
<dbReference type="Proteomes" id="UP000185604">
    <property type="component" value="Unassembled WGS sequence"/>
</dbReference>
<evidence type="ECO:0000259" key="4">
    <source>
        <dbReference type="PROSITE" id="PS01124"/>
    </source>
</evidence>
<evidence type="ECO:0000313" key="5">
    <source>
        <dbReference type="EMBL" id="OLF94296.1"/>
    </source>
</evidence>
<evidence type="ECO:0000313" key="7">
    <source>
        <dbReference type="Proteomes" id="UP000185604"/>
    </source>
</evidence>
<proteinExistence type="predicted"/>
<reference evidence="6 8" key="2">
    <citation type="submission" date="2019-06" db="EMBL/GenBank/DDBJ databases">
        <title>Genome sequence analysis of &gt;100 Bacillus licheniformis strains suggests intrinsic resistance to this species.</title>
        <authorList>
            <person name="Wels M."/>
            <person name="Siezen R.J."/>
            <person name="Johansen E."/>
            <person name="Stuer-Lauridsen B."/>
            <person name="Bjerre K."/>
            <person name="Nielsen B.K.K."/>
        </authorList>
    </citation>
    <scope>NUCLEOTIDE SEQUENCE [LARGE SCALE GENOMIC DNA]</scope>
    <source>
        <strain evidence="6 8">BAC-15381</strain>
    </source>
</reference>
<dbReference type="InterPro" id="IPR037923">
    <property type="entry name" value="HTH-like"/>
</dbReference>
<accession>A0A6I7TZK2</accession>